<dbReference type="Gene3D" id="1.10.1740.10">
    <property type="match status" value="1"/>
</dbReference>
<dbReference type="Proteomes" id="UP001374893">
    <property type="component" value="Chromosome"/>
</dbReference>
<dbReference type="SUPFAM" id="SSF88659">
    <property type="entry name" value="Sigma3 and sigma4 domains of RNA polymerase sigma factors"/>
    <property type="match status" value="1"/>
</dbReference>
<comment type="similarity">
    <text evidence="1">Belongs to the sigma-70 factor family. ECF subfamily.</text>
</comment>
<accession>A0ABN6H533</accession>
<dbReference type="InterPro" id="IPR039425">
    <property type="entry name" value="RNA_pol_sigma-70-like"/>
</dbReference>
<keyword evidence="4" id="KW-0804">Transcription</keyword>
<name>A0ABN6H533_9BACT</name>
<dbReference type="PANTHER" id="PTHR43133">
    <property type="entry name" value="RNA POLYMERASE ECF-TYPE SIGMA FACTO"/>
    <property type="match status" value="1"/>
</dbReference>
<keyword evidence="3" id="KW-0731">Sigma factor</keyword>
<evidence type="ECO:0000256" key="4">
    <source>
        <dbReference type="ARBA" id="ARBA00023163"/>
    </source>
</evidence>
<proteinExistence type="inferred from homology"/>
<dbReference type="PANTHER" id="PTHR43133:SF51">
    <property type="entry name" value="RNA POLYMERASE SIGMA FACTOR"/>
    <property type="match status" value="1"/>
</dbReference>
<reference evidence="6 7" key="1">
    <citation type="submission" date="2021-06" db="EMBL/GenBank/DDBJ databases">
        <title>Complete genome of Haloferula helveola possessing various polysaccharide degrading enzymes.</title>
        <authorList>
            <person name="Takami H."/>
            <person name="Huang C."/>
            <person name="Hamasaki K."/>
        </authorList>
    </citation>
    <scope>NUCLEOTIDE SEQUENCE [LARGE SCALE GENOMIC DNA]</scope>
    <source>
        <strain evidence="6 7">CN-1</strain>
    </source>
</reference>
<dbReference type="InterPro" id="IPR013324">
    <property type="entry name" value="RNA_pol_sigma_r3/r4-like"/>
</dbReference>
<dbReference type="InterPro" id="IPR013325">
    <property type="entry name" value="RNA_pol_sigma_r2"/>
</dbReference>
<dbReference type="Gene3D" id="1.10.10.10">
    <property type="entry name" value="Winged helix-like DNA-binding domain superfamily/Winged helix DNA-binding domain"/>
    <property type="match status" value="1"/>
</dbReference>
<sequence length="178" mass="20969">MTQPTPDDSSQEFLELMLKSQRPLRNYLFSLHPRAQDLDDLMQETARTLWKEFHRYDREREFLPWAMRIGYFEVLRLRKKHSRDRLVFSDELFELLADEPVTETDADRARGALEHCLADLTPRAKEVLMARYTGGESVSDLATRQKSSVHSLYRLLEKSRTTLVTCVRRHLYLDTPPA</sequence>
<dbReference type="InterPro" id="IPR014284">
    <property type="entry name" value="RNA_pol_sigma-70_dom"/>
</dbReference>
<evidence type="ECO:0000256" key="1">
    <source>
        <dbReference type="ARBA" id="ARBA00010641"/>
    </source>
</evidence>
<evidence type="ECO:0000259" key="5">
    <source>
        <dbReference type="Pfam" id="PF04542"/>
    </source>
</evidence>
<dbReference type="NCBIfam" id="TIGR02937">
    <property type="entry name" value="sigma70-ECF"/>
    <property type="match status" value="1"/>
</dbReference>
<dbReference type="NCBIfam" id="TIGR02989">
    <property type="entry name" value="Sig-70_gvs1"/>
    <property type="match status" value="1"/>
</dbReference>
<dbReference type="InterPro" id="IPR014331">
    <property type="entry name" value="RNA_pol_sigma70_ECF_RHOBA"/>
</dbReference>
<dbReference type="SUPFAM" id="SSF88946">
    <property type="entry name" value="Sigma2 domain of RNA polymerase sigma factors"/>
    <property type="match status" value="1"/>
</dbReference>
<keyword evidence="2" id="KW-0805">Transcription regulation</keyword>
<dbReference type="InterPro" id="IPR036388">
    <property type="entry name" value="WH-like_DNA-bd_sf"/>
</dbReference>
<evidence type="ECO:0000313" key="6">
    <source>
        <dbReference type="EMBL" id="BCX48780.1"/>
    </source>
</evidence>
<keyword evidence="6" id="KW-0240">DNA-directed RNA polymerase</keyword>
<dbReference type="InterPro" id="IPR007627">
    <property type="entry name" value="RNA_pol_sigma70_r2"/>
</dbReference>
<dbReference type="EMBL" id="AP024702">
    <property type="protein sequence ID" value="BCX48780.1"/>
    <property type="molecule type" value="Genomic_DNA"/>
</dbReference>
<protein>
    <submittedName>
        <fullName evidence="6">DNA-directed RNA polymerase sigma-70 factor</fullName>
    </submittedName>
</protein>
<evidence type="ECO:0000256" key="3">
    <source>
        <dbReference type="ARBA" id="ARBA00023082"/>
    </source>
</evidence>
<evidence type="ECO:0000256" key="2">
    <source>
        <dbReference type="ARBA" id="ARBA00023015"/>
    </source>
</evidence>
<dbReference type="RefSeq" id="WP_338685134.1">
    <property type="nucleotide sequence ID" value="NZ_AP024702.1"/>
</dbReference>
<gene>
    <name evidence="6" type="ORF">HAHE_26880</name>
</gene>
<feature type="domain" description="RNA polymerase sigma-70 region 2" evidence="5">
    <location>
        <begin position="19"/>
        <end position="83"/>
    </location>
</feature>
<keyword evidence="7" id="KW-1185">Reference proteome</keyword>
<dbReference type="Pfam" id="PF04542">
    <property type="entry name" value="Sigma70_r2"/>
    <property type="match status" value="1"/>
</dbReference>
<organism evidence="6 7">
    <name type="scientific">Haloferula helveola</name>
    <dbReference type="NCBI Taxonomy" id="490095"/>
    <lineage>
        <taxon>Bacteria</taxon>
        <taxon>Pseudomonadati</taxon>
        <taxon>Verrucomicrobiota</taxon>
        <taxon>Verrucomicrobiia</taxon>
        <taxon>Verrucomicrobiales</taxon>
        <taxon>Verrucomicrobiaceae</taxon>
        <taxon>Haloferula</taxon>
    </lineage>
</organism>
<dbReference type="GO" id="GO:0000428">
    <property type="term" value="C:DNA-directed RNA polymerase complex"/>
    <property type="evidence" value="ECO:0007669"/>
    <property type="project" value="UniProtKB-KW"/>
</dbReference>
<evidence type="ECO:0000313" key="7">
    <source>
        <dbReference type="Proteomes" id="UP001374893"/>
    </source>
</evidence>